<proteinExistence type="predicted"/>
<reference evidence="1" key="1">
    <citation type="submission" date="2020-01" db="EMBL/GenBank/DDBJ databases">
        <authorList>
            <person name="Mishra B."/>
        </authorList>
    </citation>
    <scope>NUCLEOTIDE SEQUENCE [LARGE SCALE GENOMIC DNA]</scope>
</reference>
<dbReference type="OrthoDB" id="4473401at2759"/>
<accession>A0A6D2IFY9</accession>
<keyword evidence="2" id="KW-1185">Reference proteome</keyword>
<organism evidence="1 2">
    <name type="scientific">Microthlaspi erraticum</name>
    <dbReference type="NCBI Taxonomy" id="1685480"/>
    <lineage>
        <taxon>Eukaryota</taxon>
        <taxon>Viridiplantae</taxon>
        <taxon>Streptophyta</taxon>
        <taxon>Embryophyta</taxon>
        <taxon>Tracheophyta</taxon>
        <taxon>Spermatophyta</taxon>
        <taxon>Magnoliopsida</taxon>
        <taxon>eudicotyledons</taxon>
        <taxon>Gunneridae</taxon>
        <taxon>Pentapetalae</taxon>
        <taxon>rosids</taxon>
        <taxon>malvids</taxon>
        <taxon>Brassicales</taxon>
        <taxon>Brassicaceae</taxon>
        <taxon>Coluteocarpeae</taxon>
        <taxon>Microthlaspi</taxon>
    </lineage>
</organism>
<dbReference type="Proteomes" id="UP000467841">
    <property type="component" value="Unassembled WGS sequence"/>
</dbReference>
<comment type="caution">
    <text evidence="1">The sequence shown here is derived from an EMBL/GenBank/DDBJ whole genome shotgun (WGS) entry which is preliminary data.</text>
</comment>
<evidence type="ECO:0000313" key="2">
    <source>
        <dbReference type="Proteomes" id="UP000467841"/>
    </source>
</evidence>
<sequence length="176" mass="19675">MHYRVFANRFACNQPSSSLSASRRKNALRFSSRHPIPLFYFYPDPSRFFSPDLLSAPSPVTHLSKSQRPTRFYRFPGTAKLNNNQTWLTFASSPINLANDGGSSINCSGGCWGIIRVTGFKFQILNPIRVAVTRFPATLISKSHSLWNINGRSPDARSSSSSQAFSNRRLLASTEI</sequence>
<protein>
    <submittedName>
        <fullName evidence="1">Uncharacterized protein</fullName>
    </submittedName>
</protein>
<dbReference type="AlphaFoldDB" id="A0A6D2IFY9"/>
<evidence type="ECO:0000313" key="1">
    <source>
        <dbReference type="EMBL" id="CAA7025882.1"/>
    </source>
</evidence>
<name>A0A6D2IFY9_9BRAS</name>
<dbReference type="EMBL" id="CACVBM020001045">
    <property type="protein sequence ID" value="CAA7025882.1"/>
    <property type="molecule type" value="Genomic_DNA"/>
</dbReference>
<gene>
    <name evidence="1" type="ORF">MERR_LOCUS13117</name>
</gene>